<organism evidence="2 3">
    <name type="scientific">Mariprofundus ferrinatatus</name>
    <dbReference type="NCBI Taxonomy" id="1921087"/>
    <lineage>
        <taxon>Bacteria</taxon>
        <taxon>Pseudomonadati</taxon>
        <taxon>Pseudomonadota</taxon>
        <taxon>Candidatius Mariprofundia</taxon>
        <taxon>Mariprofundales</taxon>
        <taxon>Mariprofundaceae</taxon>
        <taxon>Mariprofundus</taxon>
    </lineage>
</organism>
<name>A0A2K8L242_9PROT</name>
<dbReference type="PROSITE" id="PS51832">
    <property type="entry name" value="HD_GYP"/>
    <property type="match status" value="1"/>
</dbReference>
<feature type="domain" description="HD-GYP" evidence="1">
    <location>
        <begin position="1"/>
        <end position="89"/>
    </location>
</feature>
<protein>
    <submittedName>
        <fullName evidence="2">HD domain-containing protein</fullName>
    </submittedName>
</protein>
<dbReference type="KEGG" id="mfn:Ga0123462_0287"/>
<dbReference type="PANTHER" id="PTHR43155:SF2">
    <property type="entry name" value="CYCLIC DI-GMP PHOSPHODIESTERASE PA4108"/>
    <property type="match status" value="1"/>
</dbReference>
<evidence type="ECO:0000259" key="1">
    <source>
        <dbReference type="PROSITE" id="PS51832"/>
    </source>
</evidence>
<accession>A0A2K8L242</accession>
<keyword evidence="3" id="KW-1185">Reference proteome</keyword>
<dbReference type="EMBL" id="CP018800">
    <property type="protein sequence ID" value="ATX81162.1"/>
    <property type="molecule type" value="Genomic_DNA"/>
</dbReference>
<evidence type="ECO:0000313" key="3">
    <source>
        <dbReference type="Proteomes" id="UP000231637"/>
    </source>
</evidence>
<sequence length="89" mass="9814">MADIAHQHHERLDGSGYPQGLKGEQICLEARIVAVADVVEAMSSHRPYRASLGIDRALEEIQRGRGTSYDADVVDACLKLFAQNRFAFA</sequence>
<dbReference type="Pfam" id="PF13487">
    <property type="entry name" value="HD_5"/>
    <property type="match status" value="1"/>
</dbReference>
<dbReference type="SUPFAM" id="SSF109604">
    <property type="entry name" value="HD-domain/PDEase-like"/>
    <property type="match status" value="1"/>
</dbReference>
<dbReference type="Proteomes" id="UP000231637">
    <property type="component" value="Chromosome"/>
</dbReference>
<dbReference type="InterPro" id="IPR037522">
    <property type="entry name" value="HD_GYP_dom"/>
</dbReference>
<evidence type="ECO:0000313" key="2">
    <source>
        <dbReference type="EMBL" id="ATX81162.1"/>
    </source>
</evidence>
<dbReference type="PANTHER" id="PTHR43155">
    <property type="entry name" value="CYCLIC DI-GMP PHOSPHODIESTERASE PA4108-RELATED"/>
    <property type="match status" value="1"/>
</dbReference>
<gene>
    <name evidence="2" type="ORF">Ga0123462_0287</name>
</gene>
<dbReference type="Gene3D" id="1.10.3210.10">
    <property type="entry name" value="Hypothetical protein af1432"/>
    <property type="match status" value="1"/>
</dbReference>
<dbReference type="CDD" id="cd00077">
    <property type="entry name" value="HDc"/>
    <property type="match status" value="1"/>
</dbReference>
<proteinExistence type="predicted"/>
<dbReference type="InterPro" id="IPR003607">
    <property type="entry name" value="HD/PDEase_dom"/>
</dbReference>
<dbReference type="GO" id="GO:0008081">
    <property type="term" value="F:phosphoric diester hydrolase activity"/>
    <property type="evidence" value="ECO:0007669"/>
    <property type="project" value="UniProtKB-ARBA"/>
</dbReference>
<dbReference type="AlphaFoldDB" id="A0A2K8L242"/>
<reference evidence="2 3" key="1">
    <citation type="submission" date="2016-12" db="EMBL/GenBank/DDBJ databases">
        <title>Isolation and genomic insights into novel planktonic Zetaproteobacteria from stratified waters of the Chesapeake Bay.</title>
        <authorList>
            <person name="McAllister S.M."/>
            <person name="Kato S."/>
            <person name="Chan C.S."/>
            <person name="Chiu B.K."/>
            <person name="Field E.K."/>
        </authorList>
    </citation>
    <scope>NUCLEOTIDE SEQUENCE [LARGE SCALE GENOMIC DNA]</scope>
    <source>
        <strain evidence="2 3">CP-8</strain>
    </source>
</reference>